<evidence type="ECO:0000259" key="1">
    <source>
        <dbReference type="Pfam" id="PF01863"/>
    </source>
</evidence>
<protein>
    <recommendedName>
        <fullName evidence="1">YgjP-like metallopeptidase domain-containing protein</fullName>
    </recommendedName>
</protein>
<dbReference type="InterPro" id="IPR002725">
    <property type="entry name" value="YgjP-like_metallopeptidase"/>
</dbReference>
<proteinExistence type="predicted"/>
<name>A0A1G9KCK8_9FIRM</name>
<dbReference type="PANTHER" id="PTHR30399">
    <property type="entry name" value="UNCHARACTERIZED PROTEIN YGJP"/>
    <property type="match status" value="1"/>
</dbReference>
<dbReference type="EMBL" id="FNGW01000002">
    <property type="protein sequence ID" value="SDL47640.1"/>
    <property type="molecule type" value="Genomic_DNA"/>
</dbReference>
<dbReference type="InterPro" id="IPR053136">
    <property type="entry name" value="UTP_pyrophosphatase-like"/>
</dbReference>
<dbReference type="Pfam" id="PF01863">
    <property type="entry name" value="YgjP-like"/>
    <property type="match status" value="1"/>
</dbReference>
<dbReference type="RefSeq" id="WP_242872376.1">
    <property type="nucleotide sequence ID" value="NZ_FNGW01000002.1"/>
</dbReference>
<sequence>MIKINKQIIMFNKGSEIKVDVIYRNRKNVTITVKPKNQVAIISPPGINIKNLEKLLKSKSDWILKKLEKYKDIDLNEEIIFEDGTKLYYLGDIYYLNIIKSTKCNSNVYISKNKIIIESNDLSQSNLKDILKKWYKSESEKIVIEKLQKLKNKSEIMNSLAPTCIKVKEQNKRWGSCTSKGNIYINSKISMARPKSIEYILVHEFSHLVHMNHSKEFYRFVGRIMPSYKDEEVWLKNNSYKLKL</sequence>
<reference evidence="2 3" key="1">
    <citation type="submission" date="2016-10" db="EMBL/GenBank/DDBJ databases">
        <authorList>
            <person name="de Groot N.N."/>
        </authorList>
    </citation>
    <scope>NUCLEOTIDE SEQUENCE [LARGE SCALE GENOMIC DNA]</scope>
    <source>
        <strain evidence="2 3">DSM 797</strain>
    </source>
</reference>
<dbReference type="PANTHER" id="PTHR30399:SF1">
    <property type="entry name" value="UTP PYROPHOSPHATASE"/>
    <property type="match status" value="1"/>
</dbReference>
<dbReference type="AlphaFoldDB" id="A0A1G9KCK8"/>
<evidence type="ECO:0000313" key="3">
    <source>
        <dbReference type="Proteomes" id="UP000199068"/>
    </source>
</evidence>
<dbReference type="Gene3D" id="3.30.2010.10">
    <property type="entry name" value="Metalloproteases ('zincins'), catalytic domain"/>
    <property type="match status" value="1"/>
</dbReference>
<gene>
    <name evidence="2" type="ORF">SAMN04515677_102100</name>
</gene>
<accession>A0A1G9KCK8</accession>
<dbReference type="Proteomes" id="UP000199068">
    <property type="component" value="Unassembled WGS sequence"/>
</dbReference>
<feature type="domain" description="YgjP-like metallopeptidase" evidence="1">
    <location>
        <begin position="27"/>
        <end position="237"/>
    </location>
</feature>
<evidence type="ECO:0000313" key="2">
    <source>
        <dbReference type="EMBL" id="SDL47640.1"/>
    </source>
</evidence>
<keyword evidence="3" id="KW-1185">Reference proteome</keyword>
<organism evidence="2 3">
    <name type="scientific">Romboutsia lituseburensis DSM 797</name>
    <dbReference type="NCBI Taxonomy" id="1121325"/>
    <lineage>
        <taxon>Bacteria</taxon>
        <taxon>Bacillati</taxon>
        <taxon>Bacillota</taxon>
        <taxon>Clostridia</taxon>
        <taxon>Peptostreptococcales</taxon>
        <taxon>Peptostreptococcaceae</taxon>
        <taxon>Romboutsia</taxon>
    </lineage>
</organism>
<dbReference type="CDD" id="cd07344">
    <property type="entry name" value="M48_yhfN_like"/>
    <property type="match status" value="1"/>
</dbReference>
<dbReference type="STRING" id="1121325.SAMN04515677_102100"/>